<evidence type="ECO:0000313" key="3">
    <source>
        <dbReference type="EMBL" id="KNX38041.1"/>
    </source>
</evidence>
<organism evidence="3 4">
    <name type="scientific">Luteipulveratus halotolerans</name>
    <dbReference type="NCBI Taxonomy" id="1631356"/>
    <lineage>
        <taxon>Bacteria</taxon>
        <taxon>Bacillati</taxon>
        <taxon>Actinomycetota</taxon>
        <taxon>Actinomycetes</taxon>
        <taxon>Micrococcales</taxon>
        <taxon>Dermacoccaceae</taxon>
        <taxon>Luteipulveratus</taxon>
    </lineage>
</organism>
<dbReference type="Proteomes" id="UP000037397">
    <property type="component" value="Unassembled WGS sequence"/>
</dbReference>
<dbReference type="STRING" id="1631356.VV01_14245"/>
<gene>
    <name evidence="3" type="ORF">VV01_14245</name>
</gene>
<dbReference type="Gene3D" id="3.20.20.100">
    <property type="entry name" value="NADP-dependent oxidoreductase domain"/>
    <property type="match status" value="1"/>
</dbReference>
<dbReference type="Pfam" id="PF00248">
    <property type="entry name" value="Aldo_ket_red"/>
    <property type="match status" value="1"/>
</dbReference>
<keyword evidence="4" id="KW-1185">Reference proteome</keyword>
<dbReference type="RefSeq" id="WP_050670453.1">
    <property type="nucleotide sequence ID" value="NZ_LAIR01000002.1"/>
</dbReference>
<protein>
    <submittedName>
        <fullName evidence="3">Aldo/keto reductase</fullName>
    </submittedName>
</protein>
<sequence length="321" mass="34225">MTYRPLGDSGLMVSAVGIGCNAFSRRVDAAGVRDILGAARDVGVTLLDTADIYGNPPGGSETLLGDALQGQRDEFVLATKFGMDMQGANGADHGVRGSRRYIRRAVEASLRRLQTDHIDLYQLHRPDPVTPIEETLGALTELVQEGKVLYLGCSNVAGWQVADADWTARTSGYERFVSVQNRYSLLDRTVEDEVVPAAETFGLGLLPFFPLEYGLLTGKYRRGQAAPDGSRAALDPSRAQWLADADWDRIEALEAYAADRDLSVLDVAIGGLAAQPAVGSVISGATSGDQVRTNAAALRFDPTPADLAELDRITGAGEADA</sequence>
<name>A0A0L6CJS0_9MICO</name>
<dbReference type="PANTHER" id="PTHR43364:SF4">
    <property type="entry name" value="NAD(P)-LINKED OXIDOREDUCTASE SUPERFAMILY PROTEIN"/>
    <property type="match status" value="1"/>
</dbReference>
<evidence type="ECO:0000256" key="1">
    <source>
        <dbReference type="ARBA" id="ARBA00023002"/>
    </source>
</evidence>
<evidence type="ECO:0000313" key="4">
    <source>
        <dbReference type="Proteomes" id="UP000037397"/>
    </source>
</evidence>
<dbReference type="SUPFAM" id="SSF51430">
    <property type="entry name" value="NAD(P)-linked oxidoreductase"/>
    <property type="match status" value="1"/>
</dbReference>
<dbReference type="InterPro" id="IPR023210">
    <property type="entry name" value="NADP_OxRdtase_dom"/>
</dbReference>
<dbReference type="AlphaFoldDB" id="A0A0L6CJS0"/>
<proteinExistence type="predicted"/>
<keyword evidence="1" id="KW-0560">Oxidoreductase</keyword>
<dbReference type="PATRIC" id="fig|1631356.3.peg.2803"/>
<evidence type="ECO:0000259" key="2">
    <source>
        <dbReference type="Pfam" id="PF00248"/>
    </source>
</evidence>
<reference evidence="4" key="1">
    <citation type="submission" date="2015-03" db="EMBL/GenBank/DDBJ databases">
        <title>Luteipulveratus halotolerans sp. nov., a novel actinobacterium (Dermacoccaceae) from Sarawak, Malaysia.</title>
        <authorList>
            <person name="Juboi H."/>
            <person name="Basik A."/>
            <person name="Shamsul S.S."/>
            <person name="Arnold P."/>
            <person name="Schmitt E.K."/>
            <person name="Sanglier J.-J."/>
            <person name="Yeo T."/>
        </authorList>
    </citation>
    <scope>NUCLEOTIDE SEQUENCE [LARGE SCALE GENOMIC DNA]</scope>
    <source>
        <strain evidence="4">C296001</strain>
    </source>
</reference>
<dbReference type="GO" id="GO:0005829">
    <property type="term" value="C:cytosol"/>
    <property type="evidence" value="ECO:0007669"/>
    <property type="project" value="TreeGrafter"/>
</dbReference>
<dbReference type="PROSITE" id="PS51257">
    <property type="entry name" value="PROKAR_LIPOPROTEIN"/>
    <property type="match status" value="1"/>
</dbReference>
<comment type="caution">
    <text evidence="3">The sequence shown here is derived from an EMBL/GenBank/DDBJ whole genome shotgun (WGS) entry which is preliminary data.</text>
</comment>
<accession>A0A0L6CJS0</accession>
<dbReference type="OrthoDB" id="9768793at2"/>
<dbReference type="InterPro" id="IPR050523">
    <property type="entry name" value="AKR_Detox_Biosynth"/>
</dbReference>
<dbReference type="PANTHER" id="PTHR43364">
    <property type="entry name" value="NADH-SPECIFIC METHYLGLYOXAL REDUCTASE-RELATED"/>
    <property type="match status" value="1"/>
</dbReference>
<feature type="domain" description="NADP-dependent oxidoreductase" evidence="2">
    <location>
        <begin position="16"/>
        <end position="313"/>
    </location>
</feature>
<dbReference type="EMBL" id="LAIR01000002">
    <property type="protein sequence ID" value="KNX38041.1"/>
    <property type="molecule type" value="Genomic_DNA"/>
</dbReference>
<dbReference type="GO" id="GO:0016491">
    <property type="term" value="F:oxidoreductase activity"/>
    <property type="evidence" value="ECO:0007669"/>
    <property type="project" value="UniProtKB-KW"/>
</dbReference>
<dbReference type="InterPro" id="IPR036812">
    <property type="entry name" value="NAD(P)_OxRdtase_dom_sf"/>
</dbReference>